<reference evidence="2 3" key="1">
    <citation type="submission" date="2018-03" db="EMBL/GenBank/DDBJ databases">
        <title>Genomic Encyclopedia of Type Strains, Phase III (KMG-III): the genomes of soil and plant-associated and newly described type strains.</title>
        <authorList>
            <person name="Whitman W."/>
        </authorList>
    </citation>
    <scope>NUCLEOTIDE SEQUENCE [LARGE SCALE GENOMIC DNA]</scope>
    <source>
        <strain evidence="2 3">CGMCC 4.7097</strain>
    </source>
</reference>
<sequence length="125" mass="12733">MVAVVTAQAKLAWPQRAALILGVLLVAWGVLDLVRGEPRLGVLHLVTGVVIGAAAVRTRVARLVGSLMGVVFLVVFAFGVSESGGAMDAGAVGNAVHLLIGFASVAVAESCAWCEQRARRAAGSS</sequence>
<dbReference type="AlphaFoldDB" id="A0A2P8I3Y1"/>
<evidence type="ECO:0000313" key="2">
    <source>
        <dbReference type="EMBL" id="PSL53166.1"/>
    </source>
</evidence>
<evidence type="ECO:0008006" key="4">
    <source>
        <dbReference type="Google" id="ProtNLM"/>
    </source>
</evidence>
<keyword evidence="1" id="KW-0812">Transmembrane</keyword>
<gene>
    <name evidence="2" type="ORF">B0I31_110259</name>
</gene>
<dbReference type="Proteomes" id="UP000241118">
    <property type="component" value="Unassembled WGS sequence"/>
</dbReference>
<name>A0A2P8I3Y1_SACCR</name>
<protein>
    <recommendedName>
        <fullName evidence="4">DUF4383 domain-containing protein</fullName>
    </recommendedName>
</protein>
<keyword evidence="1" id="KW-1133">Transmembrane helix</keyword>
<evidence type="ECO:0000256" key="1">
    <source>
        <dbReference type="SAM" id="Phobius"/>
    </source>
</evidence>
<keyword evidence="3" id="KW-1185">Reference proteome</keyword>
<evidence type="ECO:0000313" key="3">
    <source>
        <dbReference type="Proteomes" id="UP000241118"/>
    </source>
</evidence>
<organism evidence="2 3">
    <name type="scientific">Saccharothrix carnea</name>
    <dbReference type="NCBI Taxonomy" id="1280637"/>
    <lineage>
        <taxon>Bacteria</taxon>
        <taxon>Bacillati</taxon>
        <taxon>Actinomycetota</taxon>
        <taxon>Actinomycetes</taxon>
        <taxon>Pseudonocardiales</taxon>
        <taxon>Pseudonocardiaceae</taxon>
        <taxon>Saccharothrix</taxon>
    </lineage>
</organism>
<feature type="transmembrane region" description="Helical" evidence="1">
    <location>
        <begin position="17"/>
        <end position="34"/>
    </location>
</feature>
<dbReference type="EMBL" id="PYAX01000010">
    <property type="protein sequence ID" value="PSL53166.1"/>
    <property type="molecule type" value="Genomic_DNA"/>
</dbReference>
<comment type="caution">
    <text evidence="2">The sequence shown here is derived from an EMBL/GenBank/DDBJ whole genome shotgun (WGS) entry which is preliminary data.</text>
</comment>
<feature type="transmembrane region" description="Helical" evidence="1">
    <location>
        <begin position="63"/>
        <end position="80"/>
    </location>
</feature>
<feature type="transmembrane region" description="Helical" evidence="1">
    <location>
        <begin position="40"/>
        <end position="56"/>
    </location>
</feature>
<keyword evidence="1" id="KW-0472">Membrane</keyword>
<accession>A0A2P8I3Y1</accession>
<feature type="transmembrane region" description="Helical" evidence="1">
    <location>
        <begin position="92"/>
        <end position="114"/>
    </location>
</feature>
<proteinExistence type="predicted"/>